<protein>
    <recommendedName>
        <fullName evidence="3">Histone-lysine N-methyltransferase SETMAR</fullName>
    </recommendedName>
</protein>
<sequence>MFKTIGSPADCEFPSVIRFLKARNMPPCQIHVKCMATMRNPVRCTALQLRNTNGVILLQDNAMPPSARVAQESFGCEQMTHPSYSPYLPPNDFHLFLHVKRFLSGQRFHDVEKEKDAVKSSLTSQAVTFYDAGIKPCLSI</sequence>
<dbReference type="PANTHER" id="PTHR46060">
    <property type="entry name" value="MARINER MOS1 TRANSPOSASE-LIKE PROTEIN"/>
    <property type="match status" value="1"/>
</dbReference>
<dbReference type="PANTHER" id="PTHR46060:SF1">
    <property type="entry name" value="MARINER MOS1 TRANSPOSASE-LIKE PROTEIN"/>
    <property type="match status" value="1"/>
</dbReference>
<dbReference type="InterPro" id="IPR036397">
    <property type="entry name" value="RNaseH_sf"/>
</dbReference>
<proteinExistence type="predicted"/>
<name>A0A4Y2Q672_ARAVE</name>
<dbReference type="Gene3D" id="3.30.420.10">
    <property type="entry name" value="Ribonuclease H-like superfamily/Ribonuclease H"/>
    <property type="match status" value="1"/>
</dbReference>
<dbReference type="Proteomes" id="UP000499080">
    <property type="component" value="Unassembled WGS sequence"/>
</dbReference>
<reference evidence="1 2" key="1">
    <citation type="journal article" date="2019" name="Sci. Rep.">
        <title>Orb-weaving spider Araneus ventricosus genome elucidates the spidroin gene catalogue.</title>
        <authorList>
            <person name="Kono N."/>
            <person name="Nakamura H."/>
            <person name="Ohtoshi R."/>
            <person name="Moran D.A.P."/>
            <person name="Shinohara A."/>
            <person name="Yoshida Y."/>
            <person name="Fujiwara M."/>
            <person name="Mori M."/>
            <person name="Tomita M."/>
            <person name="Arakawa K."/>
        </authorList>
    </citation>
    <scope>NUCLEOTIDE SEQUENCE [LARGE SCALE GENOMIC DNA]</scope>
</reference>
<gene>
    <name evidence="1" type="ORF">AVEN_206276_1</name>
</gene>
<dbReference type="AlphaFoldDB" id="A0A4Y2Q672"/>
<evidence type="ECO:0008006" key="3">
    <source>
        <dbReference type="Google" id="ProtNLM"/>
    </source>
</evidence>
<organism evidence="1 2">
    <name type="scientific">Araneus ventricosus</name>
    <name type="common">Orbweaver spider</name>
    <name type="synonym">Epeira ventricosa</name>
    <dbReference type="NCBI Taxonomy" id="182803"/>
    <lineage>
        <taxon>Eukaryota</taxon>
        <taxon>Metazoa</taxon>
        <taxon>Ecdysozoa</taxon>
        <taxon>Arthropoda</taxon>
        <taxon>Chelicerata</taxon>
        <taxon>Arachnida</taxon>
        <taxon>Araneae</taxon>
        <taxon>Araneomorphae</taxon>
        <taxon>Entelegynae</taxon>
        <taxon>Araneoidea</taxon>
        <taxon>Araneidae</taxon>
        <taxon>Araneus</taxon>
    </lineage>
</organism>
<dbReference type="GO" id="GO:0003676">
    <property type="term" value="F:nucleic acid binding"/>
    <property type="evidence" value="ECO:0007669"/>
    <property type="project" value="InterPro"/>
</dbReference>
<dbReference type="EMBL" id="BGPR01012961">
    <property type="protein sequence ID" value="GBN58583.1"/>
    <property type="molecule type" value="Genomic_DNA"/>
</dbReference>
<accession>A0A4Y2Q672</accession>
<evidence type="ECO:0000313" key="2">
    <source>
        <dbReference type="Proteomes" id="UP000499080"/>
    </source>
</evidence>
<comment type="caution">
    <text evidence="1">The sequence shown here is derived from an EMBL/GenBank/DDBJ whole genome shotgun (WGS) entry which is preliminary data.</text>
</comment>
<evidence type="ECO:0000313" key="1">
    <source>
        <dbReference type="EMBL" id="GBN58583.1"/>
    </source>
</evidence>
<keyword evidence="2" id="KW-1185">Reference proteome</keyword>
<dbReference type="InterPro" id="IPR052709">
    <property type="entry name" value="Transposase-MT_Hybrid"/>
</dbReference>